<keyword evidence="6 12" id="KW-1133">Transmembrane helix</keyword>
<keyword evidence="5" id="KW-0029">Amino-acid transport</keyword>
<dbReference type="InterPro" id="IPR001138">
    <property type="entry name" value="Zn2Cys6_DnaBD"/>
</dbReference>
<feature type="transmembrane region" description="Helical" evidence="12">
    <location>
        <begin position="882"/>
        <end position="901"/>
    </location>
</feature>
<feature type="transmembrane region" description="Helical" evidence="12">
    <location>
        <begin position="6"/>
        <end position="34"/>
    </location>
</feature>
<feature type="transmembrane region" description="Helical" evidence="12">
    <location>
        <begin position="554"/>
        <end position="575"/>
    </location>
</feature>
<dbReference type="InterPro" id="IPR050524">
    <property type="entry name" value="APC_YAT"/>
</dbReference>
<dbReference type="GO" id="GO:0016020">
    <property type="term" value="C:membrane"/>
    <property type="evidence" value="ECO:0007669"/>
    <property type="project" value="UniProtKB-SubCell"/>
</dbReference>
<dbReference type="GO" id="GO:0016705">
    <property type="term" value="F:oxidoreductase activity, acting on paired donors, with incorporation or reduction of molecular oxygen"/>
    <property type="evidence" value="ECO:0007669"/>
    <property type="project" value="InterPro"/>
</dbReference>
<feature type="region of interest" description="Disordered" evidence="11">
    <location>
        <begin position="1067"/>
        <end position="1105"/>
    </location>
</feature>
<evidence type="ECO:0000313" key="16">
    <source>
        <dbReference type="Proteomes" id="UP000781932"/>
    </source>
</evidence>
<feature type="domain" description="Amino acid permease/ SLC12A" evidence="14">
    <location>
        <begin position="554"/>
        <end position="1016"/>
    </location>
</feature>
<dbReference type="Pfam" id="PF00324">
    <property type="entry name" value="AA_permease"/>
    <property type="match status" value="1"/>
</dbReference>
<gene>
    <name evidence="15" type="ORF">CkaCkLH20_10106</name>
</gene>
<dbReference type="PANTHER" id="PTHR43341">
    <property type="entry name" value="AMINO ACID PERMEASE"/>
    <property type="match status" value="1"/>
</dbReference>
<dbReference type="InterPro" id="IPR004840">
    <property type="entry name" value="Amino_acid_permease_CS"/>
</dbReference>
<comment type="subcellular location">
    <subcellularLocation>
        <location evidence="1">Membrane</location>
        <topology evidence="1">Multi-pass membrane protein</topology>
    </subcellularLocation>
</comment>
<keyword evidence="10" id="KW-0349">Heme</keyword>
<keyword evidence="9" id="KW-0539">Nucleus</keyword>
<dbReference type="SUPFAM" id="SSF48264">
    <property type="entry name" value="Cytochrome P450"/>
    <property type="match status" value="1"/>
</dbReference>
<dbReference type="Pfam" id="PF00172">
    <property type="entry name" value="Zn_clus"/>
    <property type="match status" value="1"/>
</dbReference>
<feature type="region of interest" description="Disordered" evidence="11">
    <location>
        <begin position="499"/>
        <end position="525"/>
    </location>
</feature>
<feature type="transmembrane region" description="Helical" evidence="12">
    <location>
        <begin position="958"/>
        <end position="984"/>
    </location>
</feature>
<dbReference type="EMBL" id="JAATWM020000038">
    <property type="protein sequence ID" value="KAF9872279.1"/>
    <property type="molecule type" value="Genomic_DNA"/>
</dbReference>
<reference evidence="15" key="2">
    <citation type="submission" date="2020-11" db="EMBL/GenBank/DDBJ databases">
        <title>Whole genome sequencing of Colletotrichum sp.</title>
        <authorList>
            <person name="Li H."/>
        </authorList>
    </citation>
    <scope>NUCLEOTIDE SEQUENCE</scope>
    <source>
        <strain evidence="15">CkLH20</strain>
    </source>
</reference>
<evidence type="ECO:0008006" key="17">
    <source>
        <dbReference type="Google" id="ProtNLM"/>
    </source>
</evidence>
<evidence type="ECO:0000259" key="13">
    <source>
        <dbReference type="Pfam" id="PF00172"/>
    </source>
</evidence>
<dbReference type="InterPro" id="IPR036396">
    <property type="entry name" value="Cyt_P450_sf"/>
</dbReference>
<feature type="transmembrane region" description="Helical" evidence="12">
    <location>
        <begin position="662"/>
        <end position="683"/>
    </location>
</feature>
<dbReference type="GO" id="GO:0000981">
    <property type="term" value="F:DNA-binding transcription factor activity, RNA polymerase II-specific"/>
    <property type="evidence" value="ECO:0007669"/>
    <property type="project" value="InterPro"/>
</dbReference>
<feature type="transmembrane region" description="Helical" evidence="12">
    <location>
        <begin position="743"/>
        <end position="764"/>
    </location>
</feature>
<dbReference type="InterPro" id="IPR017972">
    <property type="entry name" value="Cyt_P450_CS"/>
</dbReference>
<feature type="transmembrane region" description="Helical" evidence="12">
    <location>
        <begin position="581"/>
        <end position="598"/>
    </location>
</feature>
<dbReference type="RefSeq" id="XP_038741740.1">
    <property type="nucleotide sequence ID" value="XM_038892820.1"/>
</dbReference>
<organism evidence="15 16">
    <name type="scientific">Colletotrichum karsti</name>
    <dbReference type="NCBI Taxonomy" id="1095194"/>
    <lineage>
        <taxon>Eukaryota</taxon>
        <taxon>Fungi</taxon>
        <taxon>Dikarya</taxon>
        <taxon>Ascomycota</taxon>
        <taxon>Pezizomycotina</taxon>
        <taxon>Sordariomycetes</taxon>
        <taxon>Hypocreomycetidae</taxon>
        <taxon>Glomerellales</taxon>
        <taxon>Glomerellaceae</taxon>
        <taxon>Colletotrichum</taxon>
        <taxon>Colletotrichum boninense species complex</taxon>
    </lineage>
</organism>
<dbReference type="InterPro" id="IPR002401">
    <property type="entry name" value="Cyt_P450_E_grp-I"/>
</dbReference>
<feature type="domain" description="Zn(2)-C6 fungal-type" evidence="13">
    <location>
        <begin position="1044"/>
        <end position="1071"/>
    </location>
</feature>
<evidence type="ECO:0000256" key="10">
    <source>
        <dbReference type="PIRSR" id="PIRSR602401-1"/>
    </source>
</evidence>
<feature type="transmembrane region" description="Helical" evidence="12">
    <location>
        <begin position="695"/>
        <end position="713"/>
    </location>
</feature>
<keyword evidence="8 12" id="KW-0472">Membrane</keyword>
<evidence type="ECO:0000256" key="3">
    <source>
        <dbReference type="ARBA" id="ARBA00022692"/>
    </source>
</evidence>
<sequence>MYFTNPVAGFLTTLLAFFAVLALIHIALITVYLIHTFFNSPIRHIPGPRYTLITHYPLKYHVLTGRRMYHIHDLHARYGPVVRISPSDVSVSSPEGFAAIHRIGSGFLKSSWYEDSTHPDGGESSIFAMSDPRQHSQRRRLLARVFTRQSLRKDWEVVVREKVERAVGRIHDEAKAGGCSDVLKWWTMMTTDTIAHLAFGESFNMLELGQKNDYVKALELVSIQNTMRYELPLLYFIQSINPFKFSRGPPNARKVLTQYGKQAVANARKNHNDRPNLFKRIIDEMEAGEKEWLSEEVIEAEAKSMIIGGSDTTSVTLTYLTWAVLKRPELRTRLEEEVEALQPDFDDAELEKLPLLNAVIDETLRLYGAVSGQLSRVVPPKGVTIGGYYIPNDYNVETQAYTLHRDPDVWPDPHRFDETRFMDPSKLTPQQKLMFSPFGAGSRICLGIELARMELRLGTAVLFRKCKGLKIAPGTTDETMEMENFFSSPSPAMAAYDSDRRSQSIGPAGHGDVVRDVEKSGADDHHDDKAAILEPQLGVGGHGRTQRHLRDYQVTMIGFCSGIGTGLFIGTGSAYAKAGPAGLLLAYIVVGMVLWCVMQSIGELATLIPTAGSFPHWATRFIDPAVGFSLAISYGYCYTIAIASEASAAAILVGYWTDITPAVVISVSLVLILVCNLLSVRWYGETEVAGGTIKVLCFIGLVFTSIIITAGGGPNHEAIGFRYWNNPGAWVEYNGISGSTGHFLGFLAAFVNASFSFIGVETVVISAAESVNPHKAIPNAARRVTYRIGLFYILGALLISLIVDPREAGLVSGSGNANSSPWVIAIRQAGINILPSIVNACILVSAWSAGNSYCWVGSRMIVAMTTDRQLPQIFGRTTKNGVPYVAVITAWLFGPLAYLSLGSGGAADAFNWLLSLSTVAGLIAWATLCFCYIRFHRAMKVQGVSRDTLPWKAPFQPYAAWFGFVGSTIITFIAGFSVFLAGNWSTADFISSYIGIPIFIVPIIGWKLYHRTKFVRAHEIDLWSGRLHESEYVPEKPKPENFRQRCDEAKPSCQRCVKWKGFCTGYETSSSDSPASTPTPDADYNCDAMTEGQTVGGDASEERPAEDVSLLLEPPTTTPSQDGIERQYFNHWLAHRTRLGGGLFDERLWDDTIPQLSRQHASVRYAVAAAGAIAKALNNSMRPTHPARMGANGPHYGAALSYYGRAIREVRSSRQMDTGSLRAAIVCCLLFVSFEVLHGDRRAAFSHINNGQRMMDELLRVCDGGGPAQQEEEGGRGNVIGAEAVEIDVLHVFQRLIQQSWSCGVLRRRRQQTSCGSDGDDARTADEPWCCRGGSGRKCVVDKMPPSFATLQEARRWWDVTQHFVIHSSDIVCRITHLGLGDDFLSECNERVRKHMDAVEKAGAGAKPSATTSEQWRDFKDVLDRWRGGFEPLWEAAAKSRHEDEKAYAQAALLRAHYLAMHGCVHAPLGCDYESVARLTPTYREVVELCGYLLTYQRRSFEGGYNNGEEVFTMDIGPTWPLLLAGTRCRDPGVRDEAIRLLRENPRRDGLWDSRMFYALTARNRVLEASNAQEGGLEEQWWRLQHRSAYVDEQGRLMARGLEKNTLTETWEFSEDDLSRFLFD</sequence>
<keyword evidence="7 10" id="KW-0408">Iron</keyword>
<name>A0A9P6LDS6_9PEZI</name>
<evidence type="ECO:0000313" key="15">
    <source>
        <dbReference type="EMBL" id="KAF9872279.1"/>
    </source>
</evidence>
<evidence type="ECO:0000256" key="5">
    <source>
        <dbReference type="ARBA" id="ARBA00022970"/>
    </source>
</evidence>
<dbReference type="PANTHER" id="PTHR43341:SF21">
    <property type="entry name" value="GENERAL AMINO ACID PERMEASE-RELATED"/>
    <property type="match status" value="1"/>
</dbReference>
<evidence type="ECO:0000256" key="7">
    <source>
        <dbReference type="ARBA" id="ARBA00023004"/>
    </source>
</evidence>
<dbReference type="PROSITE" id="PS00218">
    <property type="entry name" value="AMINO_ACID_PERMEASE_1"/>
    <property type="match status" value="1"/>
</dbReference>
<dbReference type="CDD" id="cd00067">
    <property type="entry name" value="GAL4"/>
    <property type="match status" value="1"/>
</dbReference>
<protein>
    <recommendedName>
        <fullName evidence="17">Amino acid permease/ SLC12A domain-containing protein</fullName>
    </recommendedName>
</protein>
<evidence type="ECO:0000256" key="2">
    <source>
        <dbReference type="ARBA" id="ARBA00022448"/>
    </source>
</evidence>
<evidence type="ECO:0000256" key="1">
    <source>
        <dbReference type="ARBA" id="ARBA00004141"/>
    </source>
</evidence>
<accession>A0A9P6LDS6</accession>
<dbReference type="Gene3D" id="1.10.630.10">
    <property type="entry name" value="Cytochrome P450"/>
    <property type="match status" value="1"/>
</dbReference>
<feature type="transmembrane region" description="Helical" evidence="12">
    <location>
        <begin position="1221"/>
        <end position="1239"/>
    </location>
</feature>
<keyword evidence="2" id="KW-0813">Transport</keyword>
<dbReference type="GO" id="GO:0020037">
    <property type="term" value="F:heme binding"/>
    <property type="evidence" value="ECO:0007669"/>
    <property type="project" value="InterPro"/>
</dbReference>
<evidence type="ECO:0000256" key="6">
    <source>
        <dbReference type="ARBA" id="ARBA00022989"/>
    </source>
</evidence>
<feature type="transmembrane region" description="Helical" evidence="12">
    <location>
        <begin position="784"/>
        <end position="803"/>
    </location>
</feature>
<feature type="compositionally biased region" description="Low complexity" evidence="11">
    <location>
        <begin position="1068"/>
        <end position="1083"/>
    </location>
</feature>
<comment type="cofactor">
    <cofactor evidence="10">
        <name>heme</name>
        <dbReference type="ChEBI" id="CHEBI:30413"/>
    </cofactor>
</comment>
<dbReference type="GO" id="GO:0005506">
    <property type="term" value="F:iron ion binding"/>
    <property type="evidence" value="ECO:0007669"/>
    <property type="project" value="InterPro"/>
</dbReference>
<feature type="compositionally biased region" description="Basic and acidic residues" evidence="11">
    <location>
        <begin position="512"/>
        <end position="525"/>
    </location>
</feature>
<dbReference type="Pfam" id="PF00067">
    <property type="entry name" value="p450"/>
    <property type="match status" value="1"/>
</dbReference>
<evidence type="ECO:0000259" key="14">
    <source>
        <dbReference type="Pfam" id="PF00324"/>
    </source>
</evidence>
<keyword evidence="4 10" id="KW-0479">Metal-binding</keyword>
<feature type="binding site" description="axial binding residue" evidence="10">
    <location>
        <position position="445"/>
    </location>
    <ligand>
        <name>heme</name>
        <dbReference type="ChEBI" id="CHEBI:30413"/>
    </ligand>
    <ligandPart>
        <name>Fe</name>
        <dbReference type="ChEBI" id="CHEBI:18248"/>
    </ligandPart>
</feature>
<dbReference type="GeneID" id="62165894"/>
<dbReference type="PRINTS" id="PR00385">
    <property type="entry name" value="P450"/>
</dbReference>
<dbReference type="GO" id="GO:0004497">
    <property type="term" value="F:monooxygenase activity"/>
    <property type="evidence" value="ECO:0007669"/>
    <property type="project" value="InterPro"/>
</dbReference>
<evidence type="ECO:0000256" key="8">
    <source>
        <dbReference type="ARBA" id="ARBA00023136"/>
    </source>
</evidence>
<dbReference type="FunFam" id="1.20.1740.10:FF:000006">
    <property type="entry name" value="General amino acid permease"/>
    <property type="match status" value="1"/>
</dbReference>
<dbReference type="GO" id="GO:0008270">
    <property type="term" value="F:zinc ion binding"/>
    <property type="evidence" value="ECO:0007669"/>
    <property type="project" value="InterPro"/>
</dbReference>
<keyword evidence="16" id="KW-1185">Reference proteome</keyword>
<dbReference type="InterPro" id="IPR001128">
    <property type="entry name" value="Cyt_P450"/>
</dbReference>
<evidence type="ECO:0000256" key="12">
    <source>
        <dbReference type="SAM" id="Phobius"/>
    </source>
</evidence>
<proteinExistence type="predicted"/>
<feature type="transmembrane region" description="Helical" evidence="12">
    <location>
        <begin position="990"/>
        <end position="1009"/>
    </location>
</feature>
<dbReference type="Gene3D" id="1.20.1740.10">
    <property type="entry name" value="Amino acid/polyamine transporter I"/>
    <property type="match status" value="1"/>
</dbReference>
<evidence type="ECO:0000256" key="9">
    <source>
        <dbReference type="ARBA" id="ARBA00023242"/>
    </source>
</evidence>
<feature type="transmembrane region" description="Helical" evidence="12">
    <location>
        <begin position="913"/>
        <end position="933"/>
    </location>
</feature>
<comment type="caution">
    <text evidence="15">The sequence shown here is derived from an EMBL/GenBank/DDBJ whole genome shotgun (WGS) entry which is preliminary data.</text>
</comment>
<evidence type="ECO:0000256" key="11">
    <source>
        <dbReference type="SAM" id="MobiDB-lite"/>
    </source>
</evidence>
<dbReference type="InterPro" id="IPR004841">
    <property type="entry name" value="AA-permease/SLC12A_dom"/>
</dbReference>
<dbReference type="GO" id="GO:0015171">
    <property type="term" value="F:amino acid transmembrane transporter activity"/>
    <property type="evidence" value="ECO:0007669"/>
    <property type="project" value="TreeGrafter"/>
</dbReference>
<dbReference type="Proteomes" id="UP000781932">
    <property type="component" value="Unassembled WGS sequence"/>
</dbReference>
<dbReference type="PROSITE" id="PS00086">
    <property type="entry name" value="CYTOCHROME_P450"/>
    <property type="match status" value="1"/>
</dbReference>
<evidence type="ECO:0000256" key="4">
    <source>
        <dbReference type="ARBA" id="ARBA00022723"/>
    </source>
</evidence>
<keyword evidence="3 12" id="KW-0812">Transmembrane</keyword>
<dbReference type="PRINTS" id="PR00463">
    <property type="entry name" value="EP450I"/>
</dbReference>
<reference evidence="15" key="1">
    <citation type="submission" date="2020-03" db="EMBL/GenBank/DDBJ databases">
        <authorList>
            <person name="He L."/>
        </authorList>
    </citation>
    <scope>NUCLEOTIDE SEQUENCE</scope>
    <source>
        <strain evidence="15">CkLH20</strain>
    </source>
</reference>
<dbReference type="CDD" id="cd11059">
    <property type="entry name" value="CYP_fungal"/>
    <property type="match status" value="1"/>
</dbReference>
<dbReference type="OrthoDB" id="3900342at2759"/>